<feature type="domain" description="Subtilisin inhibitor" evidence="9">
    <location>
        <begin position="3"/>
        <end position="77"/>
    </location>
</feature>
<evidence type="ECO:0000256" key="3">
    <source>
        <dbReference type="ARBA" id="ARBA00011738"/>
    </source>
</evidence>
<evidence type="ECO:0000256" key="5">
    <source>
        <dbReference type="ARBA" id="ARBA00022690"/>
    </source>
</evidence>
<dbReference type="InterPro" id="IPR000691">
    <property type="entry name" value="Prot_inh_I16_SSI"/>
</dbReference>
<dbReference type="RefSeq" id="WP_194292761.1">
    <property type="nucleotide sequence ID" value="NZ_VDEQ01000391.1"/>
</dbReference>
<keyword evidence="10" id="KW-0645">Protease</keyword>
<evidence type="ECO:0000256" key="8">
    <source>
        <dbReference type="RuleBase" id="RU003471"/>
    </source>
</evidence>
<name>A0ABW9P3P1_9ACTN</name>
<accession>A0ABW9P3P1</accession>
<dbReference type="InterPro" id="IPR023549">
    <property type="entry name" value="Subtilisin_inhibitor"/>
</dbReference>
<sequence>ESAVQRAVTLGCAPAATGTHPSPAAACRELRSVDGDFAELPSALPQTSCTREWDPVTVTADGVWRGQRVEWFGTYNNGCEMWASLGGGVLFSF</sequence>
<keyword evidence="11" id="KW-1185">Reference proteome</keyword>
<evidence type="ECO:0000313" key="10">
    <source>
        <dbReference type="EMBL" id="MQS39994.1"/>
    </source>
</evidence>
<dbReference type="GO" id="GO:0008233">
    <property type="term" value="F:peptidase activity"/>
    <property type="evidence" value="ECO:0007669"/>
    <property type="project" value="UniProtKB-KW"/>
</dbReference>
<dbReference type="Proteomes" id="UP000460558">
    <property type="component" value="Unassembled WGS sequence"/>
</dbReference>
<protein>
    <submittedName>
        <fullName evidence="10">Serine protease</fullName>
    </submittedName>
</protein>
<organism evidence="10 11">
    <name type="scientific">Streptomyces katsurahamanus</name>
    <dbReference type="NCBI Taxonomy" id="2577098"/>
    <lineage>
        <taxon>Bacteria</taxon>
        <taxon>Bacillati</taxon>
        <taxon>Actinomycetota</taxon>
        <taxon>Actinomycetes</taxon>
        <taxon>Kitasatosporales</taxon>
        <taxon>Streptomycetaceae</taxon>
        <taxon>Streptomyces</taxon>
    </lineage>
</organism>
<feature type="non-terminal residue" evidence="10">
    <location>
        <position position="1"/>
    </location>
</feature>
<dbReference type="Gene3D" id="3.30.350.10">
    <property type="entry name" value="Subtilisin inhibitor-like"/>
    <property type="match status" value="1"/>
</dbReference>
<reference evidence="10 11" key="1">
    <citation type="submission" date="2019-06" db="EMBL/GenBank/DDBJ databases">
        <title>Comparative genomics and metabolomics analyses of clavulanic acid producing Streptomyces species provides insight into specialized metabolism and evolution of beta-lactam biosynthetic gene clusters.</title>
        <authorList>
            <person name="Moore M.A."/>
            <person name="Cruz-Morales P."/>
            <person name="Barona Gomez F."/>
            <person name="Kapil T."/>
        </authorList>
    </citation>
    <scope>NUCLEOTIDE SEQUENCE [LARGE SCALE GENOMIC DNA]</scope>
    <source>
        <strain evidence="10 11">T-272</strain>
    </source>
</reference>
<comment type="caution">
    <text evidence="10">The sequence shown here is derived from an EMBL/GenBank/DDBJ whole genome shotgun (WGS) entry which is preliminary data.</text>
</comment>
<evidence type="ECO:0000256" key="4">
    <source>
        <dbReference type="ARBA" id="ARBA00022525"/>
    </source>
</evidence>
<dbReference type="GO" id="GO:0006508">
    <property type="term" value="P:proteolysis"/>
    <property type="evidence" value="ECO:0007669"/>
    <property type="project" value="UniProtKB-KW"/>
</dbReference>
<keyword evidence="7" id="KW-1015">Disulfide bond</keyword>
<keyword evidence="5 8" id="KW-0646">Protease inhibitor</keyword>
<gene>
    <name evidence="10" type="ORF">FFZ77_31755</name>
</gene>
<dbReference type="InterPro" id="IPR036819">
    <property type="entry name" value="Subtilisin_inhibitor-like_sf"/>
</dbReference>
<comment type="subcellular location">
    <subcellularLocation>
        <location evidence="1">Secreted</location>
    </subcellularLocation>
</comment>
<comment type="similarity">
    <text evidence="2 8">Belongs to the protease inhibitor I16 (SSI) family.</text>
</comment>
<dbReference type="EMBL" id="VDEQ01000391">
    <property type="protein sequence ID" value="MQS39994.1"/>
    <property type="molecule type" value="Genomic_DNA"/>
</dbReference>
<evidence type="ECO:0000256" key="6">
    <source>
        <dbReference type="ARBA" id="ARBA00022900"/>
    </source>
</evidence>
<keyword evidence="4" id="KW-0964">Secreted</keyword>
<proteinExistence type="inferred from homology"/>
<evidence type="ECO:0000256" key="7">
    <source>
        <dbReference type="ARBA" id="ARBA00023157"/>
    </source>
</evidence>
<evidence type="ECO:0000313" key="11">
    <source>
        <dbReference type="Proteomes" id="UP000460558"/>
    </source>
</evidence>
<keyword evidence="10" id="KW-0378">Hydrolase</keyword>
<dbReference type="SUPFAM" id="SSF55399">
    <property type="entry name" value="Subtilisin inhibitor"/>
    <property type="match status" value="1"/>
</dbReference>
<comment type="subunit">
    <text evidence="3">Homodimer.</text>
</comment>
<evidence type="ECO:0000256" key="2">
    <source>
        <dbReference type="ARBA" id="ARBA00010472"/>
    </source>
</evidence>
<evidence type="ECO:0000259" key="9">
    <source>
        <dbReference type="Pfam" id="PF00720"/>
    </source>
</evidence>
<evidence type="ECO:0000256" key="1">
    <source>
        <dbReference type="ARBA" id="ARBA00004613"/>
    </source>
</evidence>
<dbReference type="Pfam" id="PF00720">
    <property type="entry name" value="SSI"/>
    <property type="match status" value="1"/>
</dbReference>
<keyword evidence="6 8" id="KW-0722">Serine protease inhibitor</keyword>
<dbReference type="PRINTS" id="PR00294">
    <property type="entry name" value="SSBTLNINHBTR"/>
</dbReference>